<dbReference type="PANTHER" id="PTHR42926">
    <property type="match status" value="1"/>
</dbReference>
<dbReference type="GO" id="GO:0005524">
    <property type="term" value="F:ATP binding"/>
    <property type="evidence" value="ECO:0007669"/>
    <property type="project" value="InterPro"/>
</dbReference>
<keyword evidence="5" id="KW-0418">Kinase</keyword>
<dbReference type="PROSITE" id="PS51146">
    <property type="entry name" value="KAIC"/>
    <property type="match status" value="2"/>
</dbReference>
<dbReference type="SMART" id="SM00382">
    <property type="entry name" value="AAA"/>
    <property type="match status" value="2"/>
</dbReference>
<dbReference type="OrthoDB" id="9783783at2"/>
<dbReference type="InterPro" id="IPR014774">
    <property type="entry name" value="KaiC-like_dom"/>
</dbReference>
<evidence type="ECO:0000313" key="10">
    <source>
        <dbReference type="Proteomes" id="UP000268313"/>
    </source>
</evidence>
<dbReference type="InterPro" id="IPR027417">
    <property type="entry name" value="P-loop_NTPase"/>
</dbReference>
<reference evidence="10" key="1">
    <citation type="submission" date="2018-09" db="EMBL/GenBank/DDBJ databases">
        <authorList>
            <person name="Livingstone P.G."/>
            <person name="Whitworth D.E."/>
        </authorList>
    </citation>
    <scope>NUCLEOTIDE SEQUENCE [LARGE SCALE GENOMIC DNA]</scope>
    <source>
        <strain evidence="10">CA043D</strain>
    </source>
</reference>
<evidence type="ECO:0000313" key="9">
    <source>
        <dbReference type="EMBL" id="RKH02512.1"/>
    </source>
</evidence>
<accession>A0A3A8KJB3</accession>
<dbReference type="Gene3D" id="3.40.50.300">
    <property type="entry name" value="P-loop containing nucleotide triphosphate hydrolases"/>
    <property type="match status" value="2"/>
</dbReference>
<dbReference type="AlphaFoldDB" id="A0A3A8KJB3"/>
<evidence type="ECO:0000256" key="1">
    <source>
        <dbReference type="ARBA" id="ARBA00012513"/>
    </source>
</evidence>
<keyword evidence="10" id="KW-1185">Reference proteome</keyword>
<dbReference type="EMBL" id="RAWE01000053">
    <property type="protein sequence ID" value="RKH02512.1"/>
    <property type="molecule type" value="Genomic_DNA"/>
</dbReference>
<dbReference type="Proteomes" id="UP000268313">
    <property type="component" value="Unassembled WGS sequence"/>
</dbReference>
<feature type="compositionally biased region" description="Basic residues" evidence="7">
    <location>
        <begin position="511"/>
        <end position="522"/>
    </location>
</feature>
<dbReference type="SUPFAM" id="SSF52540">
    <property type="entry name" value="P-loop containing nucleoside triphosphate hydrolases"/>
    <property type="match status" value="2"/>
</dbReference>
<organism evidence="9 10">
    <name type="scientific">Corallococcus carmarthensis</name>
    <dbReference type="NCBI Taxonomy" id="2316728"/>
    <lineage>
        <taxon>Bacteria</taxon>
        <taxon>Pseudomonadati</taxon>
        <taxon>Myxococcota</taxon>
        <taxon>Myxococcia</taxon>
        <taxon>Myxococcales</taxon>
        <taxon>Cystobacterineae</taxon>
        <taxon>Myxococcaceae</taxon>
        <taxon>Corallococcus</taxon>
    </lineage>
</organism>
<keyword evidence="4" id="KW-0677">Repeat</keyword>
<gene>
    <name evidence="9" type="ORF">D7X32_16750</name>
</gene>
<dbReference type="InterPro" id="IPR030665">
    <property type="entry name" value="KaiC"/>
</dbReference>
<evidence type="ECO:0000259" key="8">
    <source>
        <dbReference type="PROSITE" id="PS51146"/>
    </source>
</evidence>
<feature type="domain" description="KaiC" evidence="8">
    <location>
        <begin position="10"/>
        <end position="239"/>
    </location>
</feature>
<dbReference type="PANTHER" id="PTHR42926:SF1">
    <property type="entry name" value="CIRCADIAN CLOCK OSCILLATOR PROTEIN KAIC 1"/>
    <property type="match status" value="1"/>
</dbReference>
<proteinExistence type="predicted"/>
<sequence length="522" mass="56610">MSPGGPREEQRLSTGIPGMDTVLCGGLRRGRMYMVLGLPGAGKTILANQICFHQAAQGHQVLYLTLLAESHTELVSNLQTLSFFDPACVPGKISYLSAFTILEQGGLEALAELVRKEIKSHKASLLVLDGLLAAEELAPSRQALKKFIHGLQVVTGLIGCTTIVLTTGGEKGLRAEHTMVDGLLVLQQRTFGVRTLRELSVRKFRGSAYKMGQHGFEITGDGLTVYPRLESMVDGNLVPGAGKSERDGFGVTGLDTMLKGGVPAGSTTILLGPPGSGKTLLGLSFLAEGARQGERGHYFAFYDAPERMLAQAAGVALHLQPLMERGDLEVSFRPPTENMLDKLGTELLTIVRSGRVRRLFLDGYEALRRASTRQARVARFLAALVNECRVREVTLVYTAEATSAFGPEVKFPLKGISMVAENILFLRLVELHSGLRRFVAVLKVRNSDYDAALRELEITGQGIKVGKPLAEGQMLMTGLARTRTPEATPMSKPRRKPRAGTSSTARATPSKPRRNVRKRRGT</sequence>
<name>A0A3A8KJB3_9BACT</name>
<dbReference type="GO" id="GO:0004674">
    <property type="term" value="F:protein serine/threonine kinase activity"/>
    <property type="evidence" value="ECO:0007669"/>
    <property type="project" value="UniProtKB-EC"/>
</dbReference>
<protein>
    <recommendedName>
        <fullName evidence="1">non-specific serine/threonine protein kinase</fullName>
        <ecNumber evidence="1">2.7.11.1</ecNumber>
    </recommendedName>
</protein>
<feature type="region of interest" description="Disordered" evidence="7">
    <location>
        <begin position="480"/>
        <end position="522"/>
    </location>
</feature>
<evidence type="ECO:0000256" key="2">
    <source>
        <dbReference type="ARBA" id="ARBA00022553"/>
    </source>
</evidence>
<evidence type="ECO:0000256" key="4">
    <source>
        <dbReference type="ARBA" id="ARBA00022737"/>
    </source>
</evidence>
<dbReference type="InterPro" id="IPR003593">
    <property type="entry name" value="AAA+_ATPase"/>
</dbReference>
<keyword evidence="3" id="KW-0808">Transferase</keyword>
<dbReference type="Pfam" id="PF06745">
    <property type="entry name" value="ATPase"/>
    <property type="match status" value="2"/>
</dbReference>
<keyword evidence="6" id="KW-0378">Hydrolase</keyword>
<dbReference type="EC" id="2.7.11.1" evidence="1"/>
<dbReference type="InterPro" id="IPR051347">
    <property type="entry name" value="Circadian_clock_KaiC-rel"/>
</dbReference>
<dbReference type="GO" id="GO:0016787">
    <property type="term" value="F:hydrolase activity"/>
    <property type="evidence" value="ECO:0007669"/>
    <property type="project" value="UniProtKB-KW"/>
</dbReference>
<dbReference type="RefSeq" id="WP_120603551.1">
    <property type="nucleotide sequence ID" value="NZ_JABFJX010000210.1"/>
</dbReference>
<dbReference type="PIRSF" id="PIRSF039117">
    <property type="entry name" value="KaiC"/>
    <property type="match status" value="1"/>
</dbReference>
<comment type="caution">
    <text evidence="9">The sequence shown here is derived from an EMBL/GenBank/DDBJ whole genome shotgun (WGS) entry which is preliminary data.</text>
</comment>
<evidence type="ECO:0000256" key="3">
    <source>
        <dbReference type="ARBA" id="ARBA00022679"/>
    </source>
</evidence>
<evidence type="ECO:0000256" key="7">
    <source>
        <dbReference type="SAM" id="MobiDB-lite"/>
    </source>
</evidence>
<evidence type="ECO:0000256" key="6">
    <source>
        <dbReference type="ARBA" id="ARBA00022801"/>
    </source>
</evidence>
<dbReference type="InterPro" id="IPR010624">
    <property type="entry name" value="KaiC_dom"/>
</dbReference>
<feature type="domain" description="KaiC" evidence="8">
    <location>
        <begin position="245"/>
        <end position="479"/>
    </location>
</feature>
<keyword evidence="2" id="KW-0597">Phosphoprotein</keyword>
<evidence type="ECO:0000256" key="5">
    <source>
        <dbReference type="ARBA" id="ARBA00022777"/>
    </source>
</evidence>